<gene>
    <name evidence="2" type="ORF">BT96DRAFT_222713</name>
</gene>
<dbReference type="OrthoDB" id="3070411at2759"/>
<organism evidence="2 3">
    <name type="scientific">Gymnopus androsaceus JB14</name>
    <dbReference type="NCBI Taxonomy" id="1447944"/>
    <lineage>
        <taxon>Eukaryota</taxon>
        <taxon>Fungi</taxon>
        <taxon>Dikarya</taxon>
        <taxon>Basidiomycota</taxon>
        <taxon>Agaricomycotina</taxon>
        <taxon>Agaricomycetes</taxon>
        <taxon>Agaricomycetidae</taxon>
        <taxon>Agaricales</taxon>
        <taxon>Marasmiineae</taxon>
        <taxon>Omphalotaceae</taxon>
        <taxon>Gymnopus</taxon>
    </lineage>
</organism>
<reference evidence="2" key="1">
    <citation type="journal article" date="2019" name="Environ. Microbiol.">
        <title>Fungal ecological strategies reflected in gene transcription - a case study of two litter decomposers.</title>
        <authorList>
            <person name="Barbi F."/>
            <person name="Kohler A."/>
            <person name="Barry K."/>
            <person name="Baskaran P."/>
            <person name="Daum C."/>
            <person name="Fauchery L."/>
            <person name="Ihrmark K."/>
            <person name="Kuo A."/>
            <person name="LaButti K."/>
            <person name="Lipzen A."/>
            <person name="Morin E."/>
            <person name="Grigoriev I.V."/>
            <person name="Henrissat B."/>
            <person name="Lindahl B."/>
            <person name="Martin F."/>
        </authorList>
    </citation>
    <scope>NUCLEOTIDE SEQUENCE</scope>
    <source>
        <strain evidence="2">JB14</strain>
    </source>
</reference>
<protein>
    <submittedName>
        <fullName evidence="2">Uncharacterized protein</fullName>
    </submittedName>
</protein>
<accession>A0A6A4I7Q8</accession>
<evidence type="ECO:0000313" key="2">
    <source>
        <dbReference type="EMBL" id="KAE9406601.1"/>
    </source>
</evidence>
<keyword evidence="3" id="KW-1185">Reference proteome</keyword>
<feature type="region of interest" description="Disordered" evidence="1">
    <location>
        <begin position="119"/>
        <end position="181"/>
    </location>
</feature>
<evidence type="ECO:0000256" key="1">
    <source>
        <dbReference type="SAM" id="MobiDB-lite"/>
    </source>
</evidence>
<dbReference type="Proteomes" id="UP000799118">
    <property type="component" value="Unassembled WGS sequence"/>
</dbReference>
<feature type="region of interest" description="Disordered" evidence="1">
    <location>
        <begin position="39"/>
        <end position="98"/>
    </location>
</feature>
<feature type="compositionally biased region" description="Pro residues" evidence="1">
    <location>
        <begin position="138"/>
        <end position="147"/>
    </location>
</feature>
<dbReference type="AlphaFoldDB" id="A0A6A4I7Q8"/>
<sequence>MTVDGHLRETGISLTNQSLSKPVTNITFIMHDSPSALSLTRDSATSSKRRHSLAPASVRRPLRSSPLAGPALSREGLVIPDENAQGRPKPSRISSTPELASMSSDFTIYSADHIPPLPSSHSGIVTTPLKAPSAPSLHTPPPSPPSRPVSRGSTKSLPALTHATPVPPSFPRALHRNSSPAVNAESWLTANTYGETPRFSRLSMSNVVMPMSVKEHRRKSFASVKSSPLRDSTSSPFKSIVRTRSGSSGASSEEADTARIGSEEVKRSKIIASSLKSTVRKRASVVTTSSATQSTDSVSSISGSYPTSVTSFSSVGDSSDINSFICFCPYNSTSSSLCA</sequence>
<feature type="region of interest" description="Disordered" evidence="1">
    <location>
        <begin position="218"/>
        <end position="263"/>
    </location>
</feature>
<feature type="compositionally biased region" description="Polar residues" evidence="1">
    <location>
        <begin position="223"/>
        <end position="237"/>
    </location>
</feature>
<name>A0A6A4I7Q8_9AGAR</name>
<proteinExistence type="predicted"/>
<evidence type="ECO:0000313" key="3">
    <source>
        <dbReference type="Proteomes" id="UP000799118"/>
    </source>
</evidence>
<dbReference type="EMBL" id="ML769401">
    <property type="protein sequence ID" value="KAE9406601.1"/>
    <property type="molecule type" value="Genomic_DNA"/>
</dbReference>